<dbReference type="Proteomes" id="UP000499080">
    <property type="component" value="Unassembled WGS sequence"/>
</dbReference>
<dbReference type="EMBL" id="BGPR01002810">
    <property type="protein sequence ID" value="GBM79224.1"/>
    <property type="molecule type" value="Genomic_DNA"/>
</dbReference>
<reference evidence="1 2" key="1">
    <citation type="journal article" date="2019" name="Sci. Rep.">
        <title>Orb-weaving spider Araneus ventricosus genome elucidates the spidroin gene catalogue.</title>
        <authorList>
            <person name="Kono N."/>
            <person name="Nakamura H."/>
            <person name="Ohtoshi R."/>
            <person name="Moran D.A.P."/>
            <person name="Shinohara A."/>
            <person name="Yoshida Y."/>
            <person name="Fujiwara M."/>
            <person name="Mori M."/>
            <person name="Tomita M."/>
            <person name="Arakawa K."/>
        </authorList>
    </citation>
    <scope>NUCLEOTIDE SEQUENCE [LARGE SCALE GENOMIC DNA]</scope>
</reference>
<sequence length="131" mass="14930">MVMENKRPGFEATRGLHCGGGSNSTQLHEPKIHDGREVWHRLRTQPEDSTHKILPRIHFPQLTMFLPVAVFCTGARGAHLLLEIMGPQNLPYYPHDIPTMLFDILNAPQYPHDVVRYSECPTISPRCCSIF</sequence>
<protein>
    <submittedName>
        <fullName evidence="1">Uncharacterized protein</fullName>
    </submittedName>
</protein>
<accession>A0A4Y2INK9</accession>
<organism evidence="1 2">
    <name type="scientific">Araneus ventricosus</name>
    <name type="common">Orbweaver spider</name>
    <name type="synonym">Epeira ventricosa</name>
    <dbReference type="NCBI Taxonomy" id="182803"/>
    <lineage>
        <taxon>Eukaryota</taxon>
        <taxon>Metazoa</taxon>
        <taxon>Ecdysozoa</taxon>
        <taxon>Arthropoda</taxon>
        <taxon>Chelicerata</taxon>
        <taxon>Arachnida</taxon>
        <taxon>Araneae</taxon>
        <taxon>Araneomorphae</taxon>
        <taxon>Entelegynae</taxon>
        <taxon>Araneoidea</taxon>
        <taxon>Araneidae</taxon>
        <taxon>Araneus</taxon>
    </lineage>
</organism>
<evidence type="ECO:0000313" key="2">
    <source>
        <dbReference type="Proteomes" id="UP000499080"/>
    </source>
</evidence>
<proteinExistence type="predicted"/>
<comment type="caution">
    <text evidence="1">The sequence shown here is derived from an EMBL/GenBank/DDBJ whole genome shotgun (WGS) entry which is preliminary data.</text>
</comment>
<evidence type="ECO:0000313" key="1">
    <source>
        <dbReference type="EMBL" id="GBM79224.1"/>
    </source>
</evidence>
<name>A0A4Y2INK9_ARAVE</name>
<gene>
    <name evidence="1" type="ORF">AVEN_250861_1</name>
</gene>
<dbReference type="AlphaFoldDB" id="A0A4Y2INK9"/>
<keyword evidence="2" id="KW-1185">Reference proteome</keyword>